<feature type="transmembrane region" description="Helical" evidence="1">
    <location>
        <begin position="71"/>
        <end position="89"/>
    </location>
</feature>
<keyword evidence="3" id="KW-1185">Reference proteome</keyword>
<feature type="transmembrane region" description="Helical" evidence="1">
    <location>
        <begin position="12"/>
        <end position="35"/>
    </location>
</feature>
<dbReference type="InParanoid" id="E6W646"/>
<keyword evidence="1" id="KW-1133">Transmembrane helix</keyword>
<organism evidence="2 3">
    <name type="scientific">Desulfurispirillum indicum (strain ATCC BAA-1389 / DSM 22839 / S5)</name>
    <dbReference type="NCBI Taxonomy" id="653733"/>
    <lineage>
        <taxon>Bacteria</taxon>
        <taxon>Pseudomonadati</taxon>
        <taxon>Chrysiogenota</taxon>
        <taxon>Chrysiogenia</taxon>
        <taxon>Chrysiogenales</taxon>
        <taxon>Chrysiogenaceae</taxon>
        <taxon>Desulfurispirillum</taxon>
    </lineage>
</organism>
<feature type="transmembrane region" description="Helical" evidence="1">
    <location>
        <begin position="124"/>
        <end position="141"/>
    </location>
</feature>
<dbReference type="STRING" id="653733.Selin_0228"/>
<dbReference type="eggNOG" id="ENOG502Z89G">
    <property type="taxonomic scope" value="Bacteria"/>
</dbReference>
<keyword evidence="1" id="KW-0812">Transmembrane</keyword>
<feature type="transmembrane region" description="Helical" evidence="1">
    <location>
        <begin position="389"/>
        <end position="407"/>
    </location>
</feature>
<dbReference type="AlphaFoldDB" id="E6W646"/>
<keyword evidence="1" id="KW-0472">Membrane</keyword>
<accession>E6W646</accession>
<evidence type="ECO:0000313" key="2">
    <source>
        <dbReference type="EMBL" id="ADU64985.1"/>
    </source>
</evidence>
<dbReference type="HOGENOM" id="CLU_022248_0_0_0"/>
<sequence length="594" mass="66231">MTTAAQPTTSNTRLLFLLTIPIVLVIQGAVPFLAIPTLGQAVWTVGFGQSFLNQSLMAIHATNMGAPEPAAIAFGLAGAYTTTLLLALGLEAPNAYATMAALWFTIAYYGAWRLSRYLGLSPNLAILSALTWMSLPIIWNHASYSMLSMGIALLPTYIWSTLNLAWHSRQSSPRRKPAIALYLALCLISIFMDGYTFMMFATATAAIYLATYWQNPSQRRQILFQLAPVIFLGLSLAYTLFALYIGQSTYERAPISFFRGWGLDLSFIAVPTQGVHWFWDALGLSIPRSAETYFGDASVWVTTFALPLVLTSAIALYPTLKHTRKIVTILVLLAAIGYYMSLGPSLKINSTKPHPTPDGGMQASHAIAPTANAVISRYLPGFNNMRASYRWSALGMLGSWAIVNLALARTPMPRAKRITLATLTFTLLITSNLPHLQRKWQSNHKNYQAFQQIQQTILVDLKLDTRPGEYVAFLPYRNDFLVNYLASAARIRAYNIGGDKNLAQARANWPMTLRQYPMAVIDEHFVSRTITLLTETTADTVVLPHIDMLWAAHYWPYPTEHRDAIEQILPQFASYPGIHIQTREYYTALRLQTP</sequence>
<name>E6W646_DESIS</name>
<dbReference type="RefSeq" id="WP_013504874.1">
    <property type="nucleotide sequence ID" value="NC_014836.1"/>
</dbReference>
<dbReference type="EMBL" id="CP002432">
    <property type="protein sequence ID" value="ADU64985.1"/>
    <property type="molecule type" value="Genomic_DNA"/>
</dbReference>
<dbReference type="OrthoDB" id="9767863at2"/>
<dbReference type="KEGG" id="din:Selin_0228"/>
<dbReference type="Proteomes" id="UP000002572">
    <property type="component" value="Chromosome"/>
</dbReference>
<feature type="transmembrane region" description="Helical" evidence="1">
    <location>
        <begin position="147"/>
        <end position="166"/>
    </location>
</feature>
<evidence type="ECO:0000313" key="3">
    <source>
        <dbReference type="Proteomes" id="UP000002572"/>
    </source>
</evidence>
<feature type="transmembrane region" description="Helical" evidence="1">
    <location>
        <begin position="178"/>
        <end position="210"/>
    </location>
</feature>
<evidence type="ECO:0008006" key="4">
    <source>
        <dbReference type="Google" id="ProtNLM"/>
    </source>
</evidence>
<gene>
    <name evidence="2" type="ordered locus">Selin_0228</name>
</gene>
<protein>
    <recommendedName>
        <fullName evidence="4">Glycosyltransferase RgtA/B/C/D-like domain-containing protein</fullName>
    </recommendedName>
</protein>
<evidence type="ECO:0000256" key="1">
    <source>
        <dbReference type="SAM" id="Phobius"/>
    </source>
</evidence>
<feature type="transmembrane region" description="Helical" evidence="1">
    <location>
        <begin position="326"/>
        <end position="342"/>
    </location>
</feature>
<feature type="transmembrane region" description="Helical" evidence="1">
    <location>
        <begin position="257"/>
        <end position="279"/>
    </location>
</feature>
<reference evidence="2 3" key="1">
    <citation type="submission" date="2010-12" db="EMBL/GenBank/DDBJ databases">
        <title>Complete sequence of Desulfurispirillum indicum S5.</title>
        <authorList>
            <consortium name="US DOE Joint Genome Institute"/>
            <person name="Lucas S."/>
            <person name="Copeland A."/>
            <person name="Lapidus A."/>
            <person name="Cheng J.-F."/>
            <person name="Goodwin L."/>
            <person name="Pitluck S."/>
            <person name="Chertkov O."/>
            <person name="Held B."/>
            <person name="Detter J.C."/>
            <person name="Han C."/>
            <person name="Tapia R."/>
            <person name="Land M."/>
            <person name="Hauser L."/>
            <person name="Kyrpides N."/>
            <person name="Ivanova N."/>
            <person name="Mikhailova N."/>
            <person name="Haggblom M."/>
            <person name="Rauschenbach I."/>
            <person name="Bini E."/>
            <person name="Woyke T."/>
        </authorList>
    </citation>
    <scope>NUCLEOTIDE SEQUENCE [LARGE SCALE GENOMIC DNA]</scope>
    <source>
        <strain evidence="3">ATCC BAA-1389 / DSM 22839 / S5</strain>
    </source>
</reference>
<feature type="transmembrane region" description="Helical" evidence="1">
    <location>
        <begin position="299"/>
        <end position="319"/>
    </location>
</feature>
<feature type="transmembrane region" description="Helical" evidence="1">
    <location>
        <begin position="222"/>
        <end position="245"/>
    </location>
</feature>
<proteinExistence type="predicted"/>